<evidence type="ECO:0000313" key="4">
    <source>
        <dbReference type="Proteomes" id="UP000008810"/>
    </source>
</evidence>
<dbReference type="InParanoid" id="A0A0Q3E9B2"/>
<organism evidence="2">
    <name type="scientific">Brachypodium distachyon</name>
    <name type="common">Purple false brome</name>
    <name type="synonym">Trachynia distachya</name>
    <dbReference type="NCBI Taxonomy" id="15368"/>
    <lineage>
        <taxon>Eukaryota</taxon>
        <taxon>Viridiplantae</taxon>
        <taxon>Streptophyta</taxon>
        <taxon>Embryophyta</taxon>
        <taxon>Tracheophyta</taxon>
        <taxon>Spermatophyta</taxon>
        <taxon>Magnoliopsida</taxon>
        <taxon>Liliopsida</taxon>
        <taxon>Poales</taxon>
        <taxon>Poaceae</taxon>
        <taxon>BOP clade</taxon>
        <taxon>Pooideae</taxon>
        <taxon>Stipodae</taxon>
        <taxon>Brachypodieae</taxon>
        <taxon>Brachypodium</taxon>
    </lineage>
</organism>
<sequence>MSFAGRPRLLAVVFWRAGRRWGGDWVRDGGSGEQHGAPAQGQTSRVAAANACAAAAQLLRSRPPTWTRRRHPSPARRGCEAARGCRRGTSRCSSAEGGHVELRRTRRAPGSADVRGVAPARRPGVRRQPPVRARITCVVADSRVILHQCSSATRLVALRGEFLRPKFSGFILQFRV</sequence>
<keyword evidence="4" id="KW-1185">Reference proteome</keyword>
<name>A0A0Q3E9B2_BRADI</name>
<feature type="compositionally biased region" description="Low complexity" evidence="1">
    <location>
        <begin position="114"/>
        <end position="128"/>
    </location>
</feature>
<accession>A0A0Q3E9B2</accession>
<proteinExistence type="predicted"/>
<dbReference type="Gramene" id="KQJ82964">
    <property type="protein sequence ID" value="KQJ82964"/>
    <property type="gene ID" value="BRADI_5g12334v3"/>
</dbReference>
<evidence type="ECO:0000256" key="1">
    <source>
        <dbReference type="SAM" id="MobiDB-lite"/>
    </source>
</evidence>
<gene>
    <name evidence="2" type="ORF">BRADI_5g12334v3</name>
</gene>
<dbReference type="EMBL" id="CM000884">
    <property type="protein sequence ID" value="KQJ82964.1"/>
    <property type="molecule type" value="Genomic_DNA"/>
</dbReference>
<dbReference type="Proteomes" id="UP000008810">
    <property type="component" value="Chromosome 5"/>
</dbReference>
<feature type="region of interest" description="Disordered" evidence="1">
    <location>
        <begin position="61"/>
        <end position="128"/>
    </location>
</feature>
<reference evidence="3" key="3">
    <citation type="submission" date="2018-08" db="UniProtKB">
        <authorList>
            <consortium name="EnsemblPlants"/>
        </authorList>
    </citation>
    <scope>IDENTIFICATION</scope>
    <source>
        <strain evidence="3">cv. Bd21</strain>
    </source>
</reference>
<dbReference type="AlphaFoldDB" id="A0A0Q3E9B2"/>
<dbReference type="EnsemblPlants" id="KQJ82964">
    <property type="protein sequence ID" value="KQJ82964"/>
    <property type="gene ID" value="BRADI_5g12334v3"/>
</dbReference>
<reference evidence="2" key="2">
    <citation type="submission" date="2017-06" db="EMBL/GenBank/DDBJ databases">
        <title>WGS assembly of Brachypodium distachyon.</title>
        <authorList>
            <consortium name="The International Brachypodium Initiative"/>
            <person name="Lucas S."/>
            <person name="Harmon-Smith M."/>
            <person name="Lail K."/>
            <person name="Tice H."/>
            <person name="Grimwood J."/>
            <person name="Bruce D."/>
            <person name="Barry K."/>
            <person name="Shu S."/>
            <person name="Lindquist E."/>
            <person name="Wang M."/>
            <person name="Pitluck S."/>
            <person name="Vogel J.P."/>
            <person name="Garvin D.F."/>
            <person name="Mockler T.C."/>
            <person name="Schmutz J."/>
            <person name="Rokhsar D."/>
            <person name="Bevan M.W."/>
        </authorList>
    </citation>
    <scope>NUCLEOTIDE SEQUENCE</scope>
    <source>
        <strain evidence="2">Bd21</strain>
    </source>
</reference>
<evidence type="ECO:0000313" key="3">
    <source>
        <dbReference type="EnsemblPlants" id="KQJ82964"/>
    </source>
</evidence>
<protein>
    <submittedName>
        <fullName evidence="2 3">Uncharacterized protein</fullName>
    </submittedName>
</protein>
<evidence type="ECO:0000313" key="2">
    <source>
        <dbReference type="EMBL" id="KQJ82964.1"/>
    </source>
</evidence>
<reference evidence="2 3" key="1">
    <citation type="journal article" date="2010" name="Nature">
        <title>Genome sequencing and analysis of the model grass Brachypodium distachyon.</title>
        <authorList>
            <consortium name="International Brachypodium Initiative"/>
        </authorList>
    </citation>
    <scope>NUCLEOTIDE SEQUENCE [LARGE SCALE GENOMIC DNA]</scope>
    <source>
        <strain evidence="2 3">Bd21</strain>
    </source>
</reference>